<evidence type="ECO:0000313" key="1">
    <source>
        <dbReference type="EMBL" id="MBB4150720.1"/>
    </source>
</evidence>
<comment type="caution">
    <text evidence="1">The sequence shown here is derived from an EMBL/GenBank/DDBJ whole genome shotgun (WGS) entry which is preliminary data.</text>
</comment>
<accession>A0A7W6PZ66</accession>
<protein>
    <submittedName>
        <fullName evidence="1">Uncharacterized protein</fullName>
    </submittedName>
</protein>
<evidence type="ECO:0000313" key="2">
    <source>
        <dbReference type="Proteomes" id="UP000590524"/>
    </source>
</evidence>
<name>A0A7W6PZ66_9SPHN</name>
<organism evidence="1 2">
    <name type="scientific">Sphingobium scionense</name>
    <dbReference type="NCBI Taxonomy" id="1404341"/>
    <lineage>
        <taxon>Bacteria</taxon>
        <taxon>Pseudomonadati</taxon>
        <taxon>Pseudomonadota</taxon>
        <taxon>Alphaproteobacteria</taxon>
        <taxon>Sphingomonadales</taxon>
        <taxon>Sphingomonadaceae</taxon>
        <taxon>Sphingobium</taxon>
    </lineage>
</organism>
<proteinExistence type="predicted"/>
<dbReference type="EMBL" id="JACIEU010000024">
    <property type="protein sequence ID" value="MBB4150720.1"/>
    <property type="molecule type" value="Genomic_DNA"/>
</dbReference>
<gene>
    <name evidence="1" type="ORF">GGQ90_004529</name>
</gene>
<reference evidence="1 2" key="1">
    <citation type="submission" date="2020-08" db="EMBL/GenBank/DDBJ databases">
        <title>Genomic Encyclopedia of Type Strains, Phase IV (KMG-IV): sequencing the most valuable type-strain genomes for metagenomic binning, comparative biology and taxonomic classification.</title>
        <authorList>
            <person name="Goeker M."/>
        </authorList>
    </citation>
    <scope>NUCLEOTIDE SEQUENCE [LARGE SCALE GENOMIC DNA]</scope>
    <source>
        <strain evidence="1 2">DSM 19371</strain>
    </source>
</reference>
<dbReference type="AlphaFoldDB" id="A0A7W6PZ66"/>
<keyword evidence="2" id="KW-1185">Reference proteome</keyword>
<sequence length="79" mass="8826">MSQPFSRFLHPFDVAHHPNLEPEVKRAILASWASDRAAVKDQPALRKPPGARRAVPIDEVFAAMRSLDEPPQTDGRSLQ</sequence>
<dbReference type="Proteomes" id="UP000590524">
    <property type="component" value="Unassembled WGS sequence"/>
</dbReference>
<dbReference type="RefSeq" id="WP_185703847.1">
    <property type="nucleotide sequence ID" value="NZ_JACIEU010000024.1"/>
</dbReference>